<feature type="domain" description="C2H2-type" evidence="12">
    <location>
        <begin position="250"/>
        <end position="279"/>
    </location>
</feature>
<feature type="compositionally biased region" description="Low complexity" evidence="11">
    <location>
        <begin position="545"/>
        <end position="562"/>
    </location>
</feature>
<keyword evidence="3" id="KW-0677">Repeat</keyword>
<protein>
    <submittedName>
        <fullName evidence="13">Kruppel-homolog 1</fullName>
    </submittedName>
</protein>
<feature type="region of interest" description="Disordered" evidence="11">
    <location>
        <begin position="328"/>
        <end position="410"/>
    </location>
</feature>
<feature type="domain" description="C2H2-type" evidence="12">
    <location>
        <begin position="166"/>
        <end position="193"/>
    </location>
</feature>
<evidence type="ECO:0000256" key="10">
    <source>
        <dbReference type="PROSITE-ProRule" id="PRU00042"/>
    </source>
</evidence>
<dbReference type="Pfam" id="PF13894">
    <property type="entry name" value="zf-C2H2_4"/>
    <property type="match status" value="1"/>
</dbReference>
<evidence type="ECO:0000256" key="7">
    <source>
        <dbReference type="ARBA" id="ARBA00023125"/>
    </source>
</evidence>
<dbReference type="PROSITE" id="PS00028">
    <property type="entry name" value="ZINC_FINGER_C2H2_1"/>
    <property type="match status" value="8"/>
</dbReference>
<keyword evidence="7" id="KW-0238">DNA-binding</keyword>
<dbReference type="EMBL" id="KY646174">
    <property type="protein sequence ID" value="AUO38589.1"/>
    <property type="molecule type" value="mRNA"/>
</dbReference>
<dbReference type="FunFam" id="3.30.160.60:FF:000446">
    <property type="entry name" value="Zinc finger protein"/>
    <property type="match status" value="1"/>
</dbReference>
<dbReference type="GO" id="GO:0005634">
    <property type="term" value="C:nucleus"/>
    <property type="evidence" value="ECO:0007669"/>
    <property type="project" value="UniProtKB-SubCell"/>
</dbReference>
<dbReference type="InterPro" id="IPR036236">
    <property type="entry name" value="Znf_C2H2_sf"/>
</dbReference>
<name>A0A2K9P5B7_9DIPT</name>
<evidence type="ECO:0000256" key="9">
    <source>
        <dbReference type="ARBA" id="ARBA00023242"/>
    </source>
</evidence>
<dbReference type="FunFam" id="3.30.160.60:FF:001399">
    <property type="entry name" value="Zinc finger protein"/>
    <property type="match status" value="1"/>
</dbReference>
<evidence type="ECO:0000256" key="11">
    <source>
        <dbReference type="SAM" id="MobiDB-lite"/>
    </source>
</evidence>
<dbReference type="AlphaFoldDB" id="A0A2K9P5B7"/>
<feature type="domain" description="C2H2-type" evidence="12">
    <location>
        <begin position="308"/>
        <end position="335"/>
    </location>
</feature>
<dbReference type="GO" id="GO:0000981">
    <property type="term" value="F:DNA-binding transcription factor activity, RNA polymerase II-specific"/>
    <property type="evidence" value="ECO:0007669"/>
    <property type="project" value="TreeGrafter"/>
</dbReference>
<feature type="compositionally biased region" description="Low complexity" evidence="11">
    <location>
        <begin position="371"/>
        <end position="394"/>
    </location>
</feature>
<reference evidence="13" key="1">
    <citation type="submission" date="2017-02" db="EMBL/GenBank/DDBJ databases">
        <title>Sitodiplosis mosellana Kruppel-homolog 1Kr-h1.</title>
        <authorList>
            <person name="cheng w.N."/>
        </authorList>
    </citation>
    <scope>NUCLEOTIDE SEQUENCE</scope>
</reference>
<comment type="subcellular location">
    <subcellularLocation>
        <location evidence="1">Nucleus</location>
    </subcellularLocation>
</comment>
<evidence type="ECO:0000313" key="13">
    <source>
        <dbReference type="EMBL" id="AUO38589.1"/>
    </source>
</evidence>
<feature type="region of interest" description="Disordered" evidence="11">
    <location>
        <begin position="540"/>
        <end position="600"/>
    </location>
</feature>
<evidence type="ECO:0000256" key="6">
    <source>
        <dbReference type="ARBA" id="ARBA00023015"/>
    </source>
</evidence>
<keyword evidence="2" id="KW-0479">Metal-binding</keyword>
<dbReference type="FunFam" id="3.30.160.60:FF:000340">
    <property type="entry name" value="zinc finger protein 473 isoform X1"/>
    <property type="match status" value="1"/>
</dbReference>
<evidence type="ECO:0000256" key="1">
    <source>
        <dbReference type="ARBA" id="ARBA00004123"/>
    </source>
</evidence>
<feature type="domain" description="C2H2-type" evidence="12">
    <location>
        <begin position="138"/>
        <end position="165"/>
    </location>
</feature>
<sequence length="613" mass="67728">MVYYTSIPIMPTDHHSVNGGDLRQLTNLSSNNQNETQLYNISSSNMTDPKLMGDSPKTMITLTNVTRAAQQQQQQQHATPISTTTNGNSTKQQFKCEQCNMFFGSKSAHTSHMKSHGKTNGTRANGSNGTSTNPSEPHQCDVCKKTFAVPARLVRHYRTHTGERPFECEFCHKMFSVKENLQVHRRIHTKERPYKCDRCGRAFEHSGKLHRHMRIHTGERPHKCSVCSKTFIQSGQLVIHMRTHTGEKPYKCPVEGCGKGFTCSKQLKVHSRTHTGEKPYHCDICFRDFGYNHVLKLHRVQHYGSKCYKCTICDETFKSKKEMEAHIKGHAKDLPDDEPAETATEAVAKSEPVKVEQLAPAMDVTQTIRASPTSTMPMLSPSPNSNISASNMSALPTPRDSSSDTHSDGDEMSYYTNIFTRFDQKASNNEYKVQSHGGGGVNPALLAAVSIAASQNEADDLTMLRTHLPASSATSSATNALLAAVNEQETAIDHSFIYEPLAVMHQQGYFNPAPRVGEFKSSIHASNDIVKRVEAALASAAELTPPRSSPESPDRSSSPDSDVVMADRDVMSLPLRKRKNYPRDGQGVGGQGDDGQPAQIMRMSSVIQFAKAS</sequence>
<evidence type="ECO:0000256" key="2">
    <source>
        <dbReference type="ARBA" id="ARBA00022723"/>
    </source>
</evidence>
<dbReference type="FunFam" id="3.30.160.60:FF:000624">
    <property type="entry name" value="zinc finger protein 697"/>
    <property type="match status" value="1"/>
</dbReference>
<dbReference type="SUPFAM" id="SSF57667">
    <property type="entry name" value="beta-beta-alpha zinc fingers"/>
    <property type="match status" value="4"/>
</dbReference>
<dbReference type="GO" id="GO:0000978">
    <property type="term" value="F:RNA polymerase II cis-regulatory region sequence-specific DNA binding"/>
    <property type="evidence" value="ECO:0007669"/>
    <property type="project" value="TreeGrafter"/>
</dbReference>
<feature type="compositionally biased region" description="Polar residues" evidence="11">
    <location>
        <begin position="118"/>
        <end position="136"/>
    </location>
</feature>
<dbReference type="SMART" id="SM00355">
    <property type="entry name" value="ZnF_C2H2"/>
    <property type="match status" value="8"/>
</dbReference>
<feature type="domain" description="C2H2-type" evidence="12">
    <location>
        <begin position="222"/>
        <end position="249"/>
    </location>
</feature>
<evidence type="ECO:0000256" key="5">
    <source>
        <dbReference type="ARBA" id="ARBA00022833"/>
    </source>
</evidence>
<keyword evidence="6" id="KW-0805">Transcription regulation</keyword>
<feature type="domain" description="C2H2-type" evidence="12">
    <location>
        <begin position="94"/>
        <end position="121"/>
    </location>
</feature>
<proteinExistence type="evidence at transcript level"/>
<dbReference type="PANTHER" id="PTHR23226:SF371">
    <property type="entry name" value="ZINC FINGER PROTEIN 112-LIKE PROTEIN"/>
    <property type="match status" value="1"/>
</dbReference>
<feature type="domain" description="C2H2-type" evidence="12">
    <location>
        <begin position="194"/>
        <end position="221"/>
    </location>
</feature>
<dbReference type="Gene3D" id="3.30.160.60">
    <property type="entry name" value="Classic Zinc Finger"/>
    <property type="match status" value="6"/>
</dbReference>
<keyword evidence="8" id="KW-0804">Transcription</keyword>
<dbReference type="FunFam" id="3.30.160.60:FF:000064">
    <property type="entry name" value="Early growth response protein 3"/>
    <property type="match status" value="1"/>
</dbReference>
<feature type="region of interest" description="Disordered" evidence="11">
    <location>
        <begin position="108"/>
        <end position="137"/>
    </location>
</feature>
<evidence type="ECO:0000256" key="8">
    <source>
        <dbReference type="ARBA" id="ARBA00023163"/>
    </source>
</evidence>
<feature type="domain" description="C2H2-type" evidence="12">
    <location>
        <begin position="280"/>
        <end position="307"/>
    </location>
</feature>
<feature type="compositionally biased region" description="Polar residues" evidence="11">
    <location>
        <begin position="77"/>
        <end position="89"/>
    </location>
</feature>
<accession>A0A2K9P5B7</accession>
<dbReference type="PANTHER" id="PTHR23226">
    <property type="entry name" value="ZINC FINGER AND SCAN DOMAIN-CONTAINING"/>
    <property type="match status" value="1"/>
</dbReference>
<organism evidence="13">
    <name type="scientific">Sitodiplosis mosellana</name>
    <name type="common">orange wheat blossom midge</name>
    <dbReference type="NCBI Taxonomy" id="263140"/>
    <lineage>
        <taxon>Eukaryota</taxon>
        <taxon>Metazoa</taxon>
        <taxon>Ecdysozoa</taxon>
        <taxon>Arthropoda</taxon>
        <taxon>Hexapoda</taxon>
        <taxon>Insecta</taxon>
        <taxon>Pterygota</taxon>
        <taxon>Neoptera</taxon>
        <taxon>Endopterygota</taxon>
        <taxon>Diptera</taxon>
        <taxon>Nematocera</taxon>
        <taxon>Sciaroidea</taxon>
        <taxon>Cecidomyiidae</taxon>
        <taxon>Sitodiplosis</taxon>
    </lineage>
</organism>
<keyword evidence="5" id="KW-0862">Zinc</keyword>
<keyword evidence="9" id="KW-0539">Nucleus</keyword>
<feature type="region of interest" description="Disordered" evidence="11">
    <location>
        <begin position="68"/>
        <end position="89"/>
    </location>
</feature>
<dbReference type="PROSITE" id="PS50157">
    <property type="entry name" value="ZINC_FINGER_C2H2_2"/>
    <property type="match status" value="8"/>
</dbReference>
<evidence type="ECO:0000259" key="12">
    <source>
        <dbReference type="PROSITE" id="PS50157"/>
    </source>
</evidence>
<keyword evidence="4 10" id="KW-0863">Zinc-finger</keyword>
<dbReference type="Pfam" id="PF00096">
    <property type="entry name" value="zf-C2H2"/>
    <property type="match status" value="5"/>
</dbReference>
<evidence type="ECO:0000256" key="3">
    <source>
        <dbReference type="ARBA" id="ARBA00022737"/>
    </source>
</evidence>
<evidence type="ECO:0000256" key="4">
    <source>
        <dbReference type="ARBA" id="ARBA00022771"/>
    </source>
</evidence>
<dbReference type="GO" id="GO:0008270">
    <property type="term" value="F:zinc ion binding"/>
    <property type="evidence" value="ECO:0007669"/>
    <property type="project" value="UniProtKB-KW"/>
</dbReference>
<dbReference type="InterPro" id="IPR013087">
    <property type="entry name" value="Znf_C2H2_type"/>
</dbReference>